<accession>A0A1N6SNA5</accession>
<keyword evidence="2" id="KW-1185">Reference proteome</keyword>
<evidence type="ECO:0000313" key="1">
    <source>
        <dbReference type="EMBL" id="SIQ42524.1"/>
    </source>
</evidence>
<evidence type="ECO:0000313" key="2">
    <source>
        <dbReference type="Proteomes" id="UP000186400"/>
    </source>
</evidence>
<protein>
    <submittedName>
        <fullName evidence="1">Uncharacterized protein</fullName>
    </submittedName>
</protein>
<sequence length="57" mass="6566">MIGISRSPRKRPHPLVVNYAQVETIIYEELQRTWLLNADVDAVLESAARRIDDAMSR</sequence>
<gene>
    <name evidence="1" type="ORF">SAMN05920897_108147</name>
</gene>
<name>A0A1N6SNA5_9SPIO</name>
<dbReference type="STRING" id="159291.SAMN05920897_108147"/>
<dbReference type="EMBL" id="FTMS01000008">
    <property type="protein sequence ID" value="SIQ42524.1"/>
    <property type="molecule type" value="Genomic_DNA"/>
</dbReference>
<reference evidence="1 2" key="1">
    <citation type="submission" date="2017-01" db="EMBL/GenBank/DDBJ databases">
        <authorList>
            <person name="Mah S.A."/>
            <person name="Swanson W.J."/>
            <person name="Moy G.W."/>
            <person name="Vacquier V.D."/>
        </authorList>
    </citation>
    <scope>NUCLEOTIDE SEQUENCE [LARGE SCALE GENOMIC DNA]</scope>
    <source>
        <strain evidence="1 2">ASpG1</strain>
    </source>
</reference>
<organism evidence="1 2">
    <name type="scientific">Alkalispirochaeta americana</name>
    <dbReference type="NCBI Taxonomy" id="159291"/>
    <lineage>
        <taxon>Bacteria</taxon>
        <taxon>Pseudomonadati</taxon>
        <taxon>Spirochaetota</taxon>
        <taxon>Spirochaetia</taxon>
        <taxon>Spirochaetales</taxon>
        <taxon>Spirochaetaceae</taxon>
        <taxon>Alkalispirochaeta</taxon>
    </lineage>
</organism>
<dbReference type="Proteomes" id="UP000186400">
    <property type="component" value="Unassembled WGS sequence"/>
</dbReference>
<dbReference type="AlphaFoldDB" id="A0A1N6SNA5"/>
<proteinExistence type="predicted"/>